<dbReference type="EMBL" id="HBEA01014003">
    <property type="protein sequence ID" value="CAD8261182.1"/>
    <property type="molecule type" value="Transcribed_RNA"/>
</dbReference>
<evidence type="ECO:0000256" key="2">
    <source>
        <dbReference type="ARBA" id="ARBA00022737"/>
    </source>
</evidence>
<feature type="region of interest" description="Disordered" evidence="6">
    <location>
        <begin position="213"/>
        <end position="232"/>
    </location>
</feature>
<proteinExistence type="predicted"/>
<gene>
    <name evidence="8" type="ORF">PPYR1160_LOCUS10684</name>
</gene>
<sequence length="440" mass="48542">MPDAREQDTVFARQLPFDWTEEHISEVFSSVGPVKRVDLIRDSRTRASKGFAFVRFATETDAEAAVAQLHQQKKGGRQIHVEIAERKKTGRGNRDRFKGKEELEKYGRGRENAVAKDGHGAAGREDEADAEEMQGTEAGRERQTDENVEKAATPARRKAALKVKTTELFKGCGVEERLIPFCTAMLYGIKPGTSAKQVYKRLRKLGGFKKLHVHDEPESQDSKQSAEEMDRVASPRGLTAEVLFASPKETTAALKRLDDSTICGASVKARRRVEGAPASDIRKSRQCRLIVRNLHFRASEDDLLKVFGRFGPIREAHIPKVGLTVQNKSGEKVVQRSRGFGFVQFIYKKDAIQAVESSADIAIRNRDVAVDFSQSKSTFAKEKQSELDFDAEQEAEQEAEDGEAGEAGEMALNGATAESSAKDGDVQLNGSTVPKPSDSS</sequence>
<feature type="compositionally biased region" description="Acidic residues" evidence="6">
    <location>
        <begin position="387"/>
        <end position="406"/>
    </location>
</feature>
<dbReference type="SUPFAM" id="SSF54928">
    <property type="entry name" value="RNA-binding domain, RBD"/>
    <property type="match status" value="2"/>
</dbReference>
<evidence type="ECO:0000259" key="7">
    <source>
        <dbReference type="PROSITE" id="PS50102"/>
    </source>
</evidence>
<feature type="region of interest" description="Disordered" evidence="6">
    <location>
        <begin position="88"/>
        <end position="157"/>
    </location>
</feature>
<dbReference type="PANTHER" id="PTHR48039:SF5">
    <property type="entry name" value="RNA-BINDING PROTEIN 28"/>
    <property type="match status" value="1"/>
</dbReference>
<protein>
    <recommendedName>
        <fullName evidence="7">RRM domain-containing protein</fullName>
    </recommendedName>
</protein>
<feature type="compositionally biased region" description="Polar residues" evidence="6">
    <location>
        <begin position="428"/>
        <end position="440"/>
    </location>
</feature>
<dbReference type="GO" id="GO:0005730">
    <property type="term" value="C:nucleolus"/>
    <property type="evidence" value="ECO:0007669"/>
    <property type="project" value="TreeGrafter"/>
</dbReference>
<comment type="subcellular location">
    <subcellularLocation>
        <location evidence="1">Nucleus</location>
    </subcellularLocation>
</comment>
<evidence type="ECO:0000256" key="6">
    <source>
        <dbReference type="SAM" id="MobiDB-lite"/>
    </source>
</evidence>
<dbReference type="InterPro" id="IPR035979">
    <property type="entry name" value="RBD_domain_sf"/>
</dbReference>
<feature type="domain" description="RRM" evidence="7">
    <location>
        <begin position="8"/>
        <end position="86"/>
    </location>
</feature>
<evidence type="ECO:0000256" key="4">
    <source>
        <dbReference type="ARBA" id="ARBA00023242"/>
    </source>
</evidence>
<dbReference type="InterPro" id="IPR012677">
    <property type="entry name" value="Nucleotide-bd_a/b_plait_sf"/>
</dbReference>
<feature type="compositionally biased region" description="Basic and acidic residues" evidence="6">
    <location>
        <begin position="138"/>
        <end position="149"/>
    </location>
</feature>
<name>A0A7R9UCK7_9STRA</name>
<dbReference type="InterPro" id="IPR000504">
    <property type="entry name" value="RRM_dom"/>
</dbReference>
<dbReference type="AlphaFoldDB" id="A0A7R9UCK7"/>
<evidence type="ECO:0000256" key="1">
    <source>
        <dbReference type="ARBA" id="ARBA00004123"/>
    </source>
</evidence>
<accession>A0A7R9UCK7</accession>
<evidence type="ECO:0000313" key="8">
    <source>
        <dbReference type="EMBL" id="CAD8261182.1"/>
    </source>
</evidence>
<dbReference type="PANTHER" id="PTHR48039">
    <property type="entry name" value="RNA-BINDING MOTIF PROTEIN 14B"/>
    <property type="match status" value="1"/>
</dbReference>
<dbReference type="Pfam" id="PF00076">
    <property type="entry name" value="RRM_1"/>
    <property type="match status" value="2"/>
</dbReference>
<keyword evidence="3 5" id="KW-0694">RNA-binding</keyword>
<keyword evidence="2" id="KW-0677">Repeat</keyword>
<dbReference type="InterPro" id="IPR051945">
    <property type="entry name" value="RRM_MRD1_RNA_proc_ribogen"/>
</dbReference>
<reference evidence="8" key="1">
    <citation type="submission" date="2021-01" db="EMBL/GenBank/DDBJ databases">
        <authorList>
            <person name="Corre E."/>
            <person name="Pelletier E."/>
            <person name="Niang G."/>
            <person name="Scheremetjew M."/>
            <person name="Finn R."/>
            <person name="Kale V."/>
            <person name="Holt S."/>
            <person name="Cochrane G."/>
            <person name="Meng A."/>
            <person name="Brown T."/>
            <person name="Cohen L."/>
        </authorList>
    </citation>
    <scope>NUCLEOTIDE SEQUENCE</scope>
    <source>
        <strain evidence="8">CCMP2078</strain>
    </source>
</reference>
<feature type="compositionally biased region" description="Basic and acidic residues" evidence="6">
    <location>
        <begin position="88"/>
        <end position="125"/>
    </location>
</feature>
<feature type="domain" description="RRM" evidence="7">
    <location>
        <begin position="287"/>
        <end position="375"/>
    </location>
</feature>
<evidence type="ECO:0000256" key="5">
    <source>
        <dbReference type="PROSITE-ProRule" id="PRU00176"/>
    </source>
</evidence>
<dbReference type="SMART" id="SM00360">
    <property type="entry name" value="RRM"/>
    <property type="match status" value="2"/>
</dbReference>
<evidence type="ECO:0000256" key="3">
    <source>
        <dbReference type="ARBA" id="ARBA00022884"/>
    </source>
</evidence>
<organism evidence="8">
    <name type="scientific">Pinguiococcus pyrenoidosus</name>
    <dbReference type="NCBI Taxonomy" id="172671"/>
    <lineage>
        <taxon>Eukaryota</taxon>
        <taxon>Sar</taxon>
        <taxon>Stramenopiles</taxon>
        <taxon>Ochrophyta</taxon>
        <taxon>Pinguiophyceae</taxon>
        <taxon>Pinguiochrysidales</taxon>
        <taxon>Pinguiochrysidaceae</taxon>
        <taxon>Pinguiococcus</taxon>
    </lineage>
</organism>
<keyword evidence="4" id="KW-0539">Nucleus</keyword>
<feature type="region of interest" description="Disordered" evidence="6">
    <location>
        <begin position="383"/>
        <end position="440"/>
    </location>
</feature>
<dbReference type="Gene3D" id="3.30.70.330">
    <property type="match status" value="2"/>
</dbReference>
<dbReference type="GO" id="GO:0003729">
    <property type="term" value="F:mRNA binding"/>
    <property type="evidence" value="ECO:0007669"/>
    <property type="project" value="TreeGrafter"/>
</dbReference>
<dbReference type="PROSITE" id="PS50102">
    <property type="entry name" value="RRM"/>
    <property type="match status" value="2"/>
</dbReference>